<evidence type="ECO:0000256" key="2">
    <source>
        <dbReference type="ARBA" id="ARBA00022559"/>
    </source>
</evidence>
<keyword evidence="6" id="KW-1185">Reference proteome</keyword>
<dbReference type="Proteomes" id="UP000828390">
    <property type="component" value="Unassembled WGS sequence"/>
</dbReference>
<keyword evidence="3" id="KW-0560">Oxidoreductase</keyword>
<gene>
    <name evidence="5" type="ORF">DPMN_032322</name>
</gene>
<dbReference type="PROSITE" id="PS51355">
    <property type="entry name" value="GLUTATHIONE_PEROXID_3"/>
    <property type="match status" value="1"/>
</dbReference>
<protein>
    <recommendedName>
        <fullName evidence="7">Glutathione peroxidase</fullName>
    </recommendedName>
</protein>
<comment type="similarity">
    <text evidence="1">Belongs to the glutathione peroxidase family.</text>
</comment>
<feature type="compositionally biased region" description="Basic and acidic residues" evidence="4">
    <location>
        <begin position="138"/>
        <end position="147"/>
    </location>
</feature>
<feature type="region of interest" description="Disordered" evidence="4">
    <location>
        <begin position="138"/>
        <end position="161"/>
    </location>
</feature>
<evidence type="ECO:0000256" key="1">
    <source>
        <dbReference type="ARBA" id="ARBA00006926"/>
    </source>
</evidence>
<dbReference type="PANTHER" id="PTHR11592:SF81">
    <property type="entry name" value="GLUTATHIONE PEROXIDASE"/>
    <property type="match status" value="1"/>
</dbReference>
<evidence type="ECO:0000313" key="5">
    <source>
        <dbReference type="EMBL" id="KAH3869161.1"/>
    </source>
</evidence>
<dbReference type="InterPro" id="IPR036249">
    <property type="entry name" value="Thioredoxin-like_sf"/>
</dbReference>
<keyword evidence="2" id="KW-0575">Peroxidase</keyword>
<name>A0A9D4RHV2_DREPO</name>
<dbReference type="GO" id="GO:0006979">
    <property type="term" value="P:response to oxidative stress"/>
    <property type="evidence" value="ECO:0007669"/>
    <property type="project" value="InterPro"/>
</dbReference>
<dbReference type="Pfam" id="PF00255">
    <property type="entry name" value="GSHPx"/>
    <property type="match status" value="1"/>
</dbReference>
<dbReference type="GO" id="GO:0004602">
    <property type="term" value="F:glutathione peroxidase activity"/>
    <property type="evidence" value="ECO:0007669"/>
    <property type="project" value="TreeGrafter"/>
</dbReference>
<dbReference type="InterPro" id="IPR000889">
    <property type="entry name" value="Glutathione_peroxidase"/>
</dbReference>
<dbReference type="Gene3D" id="3.40.30.10">
    <property type="entry name" value="Glutaredoxin"/>
    <property type="match status" value="1"/>
</dbReference>
<dbReference type="AlphaFoldDB" id="A0A9D4RHV2"/>
<evidence type="ECO:0008006" key="7">
    <source>
        <dbReference type="Google" id="ProtNLM"/>
    </source>
</evidence>
<evidence type="ECO:0000313" key="6">
    <source>
        <dbReference type="Proteomes" id="UP000828390"/>
    </source>
</evidence>
<proteinExistence type="inferred from homology"/>
<reference evidence="5" key="1">
    <citation type="journal article" date="2019" name="bioRxiv">
        <title>The Genome of the Zebra Mussel, Dreissena polymorpha: A Resource for Invasive Species Research.</title>
        <authorList>
            <person name="McCartney M.A."/>
            <person name="Auch B."/>
            <person name="Kono T."/>
            <person name="Mallez S."/>
            <person name="Zhang Y."/>
            <person name="Obille A."/>
            <person name="Becker A."/>
            <person name="Abrahante J.E."/>
            <person name="Garbe J."/>
            <person name="Badalamenti J.P."/>
            <person name="Herman A."/>
            <person name="Mangelson H."/>
            <person name="Liachko I."/>
            <person name="Sullivan S."/>
            <person name="Sone E.D."/>
            <person name="Koren S."/>
            <person name="Silverstein K.A.T."/>
            <person name="Beckman K.B."/>
            <person name="Gohl D.M."/>
        </authorList>
    </citation>
    <scope>NUCLEOTIDE SEQUENCE</scope>
    <source>
        <strain evidence="5">Duluth1</strain>
        <tissue evidence="5">Whole animal</tissue>
    </source>
</reference>
<sequence>MGMNALWTEFSSSGFQVLGFPSNVFNLQEPSKTADELLNGIKYVRPGGGYVPMFQMFQKIDVNGANEHALYTYLKSVCGPTADQFEDDLFYDPKRVSDVRWNFEIFLVDQKGKILYRYSPDHDLSLVRDDIRKLFTAKPKESNTKKKENTKRKKNPTSPTY</sequence>
<accession>A0A9D4RHV2</accession>
<dbReference type="EMBL" id="JAIWYP010000002">
    <property type="protein sequence ID" value="KAH3869161.1"/>
    <property type="molecule type" value="Genomic_DNA"/>
</dbReference>
<dbReference type="PIRSF" id="PIRSF000303">
    <property type="entry name" value="Glutathion_perox"/>
    <property type="match status" value="1"/>
</dbReference>
<reference evidence="5" key="2">
    <citation type="submission" date="2020-11" db="EMBL/GenBank/DDBJ databases">
        <authorList>
            <person name="McCartney M.A."/>
            <person name="Auch B."/>
            <person name="Kono T."/>
            <person name="Mallez S."/>
            <person name="Becker A."/>
            <person name="Gohl D.M."/>
            <person name="Silverstein K.A.T."/>
            <person name="Koren S."/>
            <person name="Bechman K.B."/>
            <person name="Herman A."/>
            <person name="Abrahante J.E."/>
            <person name="Garbe J."/>
        </authorList>
    </citation>
    <scope>NUCLEOTIDE SEQUENCE</scope>
    <source>
        <strain evidence="5">Duluth1</strain>
        <tissue evidence="5">Whole animal</tissue>
    </source>
</reference>
<evidence type="ECO:0000256" key="3">
    <source>
        <dbReference type="ARBA" id="ARBA00023002"/>
    </source>
</evidence>
<comment type="caution">
    <text evidence="5">The sequence shown here is derived from an EMBL/GenBank/DDBJ whole genome shotgun (WGS) entry which is preliminary data.</text>
</comment>
<dbReference type="PANTHER" id="PTHR11592">
    <property type="entry name" value="GLUTATHIONE PEROXIDASE"/>
    <property type="match status" value="1"/>
</dbReference>
<evidence type="ECO:0000256" key="4">
    <source>
        <dbReference type="SAM" id="MobiDB-lite"/>
    </source>
</evidence>
<dbReference type="SUPFAM" id="SSF52833">
    <property type="entry name" value="Thioredoxin-like"/>
    <property type="match status" value="1"/>
</dbReference>
<organism evidence="5 6">
    <name type="scientific">Dreissena polymorpha</name>
    <name type="common">Zebra mussel</name>
    <name type="synonym">Mytilus polymorpha</name>
    <dbReference type="NCBI Taxonomy" id="45954"/>
    <lineage>
        <taxon>Eukaryota</taxon>
        <taxon>Metazoa</taxon>
        <taxon>Spiralia</taxon>
        <taxon>Lophotrochozoa</taxon>
        <taxon>Mollusca</taxon>
        <taxon>Bivalvia</taxon>
        <taxon>Autobranchia</taxon>
        <taxon>Heteroconchia</taxon>
        <taxon>Euheterodonta</taxon>
        <taxon>Imparidentia</taxon>
        <taxon>Neoheterodontei</taxon>
        <taxon>Myida</taxon>
        <taxon>Dreissenoidea</taxon>
        <taxon>Dreissenidae</taxon>
        <taxon>Dreissena</taxon>
    </lineage>
</organism>